<dbReference type="GO" id="GO:0051539">
    <property type="term" value="F:4 iron, 4 sulfur cluster binding"/>
    <property type="evidence" value="ECO:0007669"/>
    <property type="project" value="UniProtKB-UniRule"/>
</dbReference>
<dbReference type="NCBIfam" id="TIGR01084">
    <property type="entry name" value="mutY"/>
    <property type="match status" value="1"/>
</dbReference>
<dbReference type="AlphaFoldDB" id="A0A2U2BV57"/>
<accession>A0A2U2BV57</accession>
<dbReference type="GO" id="GO:0046872">
    <property type="term" value="F:metal ion binding"/>
    <property type="evidence" value="ECO:0007669"/>
    <property type="project" value="UniProtKB-UniRule"/>
</dbReference>
<dbReference type="InterPro" id="IPR000445">
    <property type="entry name" value="HhH_motif"/>
</dbReference>
<keyword evidence="13 14" id="KW-0326">Glycosidase</keyword>
<organism evidence="16 17">
    <name type="scientific">Marinicauda salina</name>
    <dbReference type="NCBI Taxonomy" id="2135793"/>
    <lineage>
        <taxon>Bacteria</taxon>
        <taxon>Pseudomonadati</taxon>
        <taxon>Pseudomonadota</taxon>
        <taxon>Alphaproteobacteria</taxon>
        <taxon>Maricaulales</taxon>
        <taxon>Maricaulaceae</taxon>
        <taxon>Marinicauda</taxon>
    </lineage>
</organism>
<evidence type="ECO:0000256" key="13">
    <source>
        <dbReference type="ARBA" id="ARBA00023295"/>
    </source>
</evidence>
<keyword evidence="12" id="KW-0234">DNA repair</keyword>
<keyword evidence="17" id="KW-1185">Reference proteome</keyword>
<dbReference type="Pfam" id="PF00730">
    <property type="entry name" value="HhH-GPD"/>
    <property type="match status" value="1"/>
</dbReference>
<dbReference type="OrthoDB" id="9802365at2"/>
<evidence type="ECO:0000256" key="7">
    <source>
        <dbReference type="ARBA" id="ARBA00022723"/>
    </source>
</evidence>
<proteinExistence type="inferred from homology"/>
<dbReference type="EC" id="3.2.2.31" evidence="4 14"/>
<dbReference type="GO" id="GO:0006284">
    <property type="term" value="P:base-excision repair"/>
    <property type="evidence" value="ECO:0007669"/>
    <property type="project" value="UniProtKB-UniRule"/>
</dbReference>
<evidence type="ECO:0000256" key="8">
    <source>
        <dbReference type="ARBA" id="ARBA00022763"/>
    </source>
</evidence>
<evidence type="ECO:0000256" key="6">
    <source>
        <dbReference type="ARBA" id="ARBA00022485"/>
    </source>
</evidence>
<dbReference type="Proteomes" id="UP000245168">
    <property type="component" value="Unassembled WGS sequence"/>
</dbReference>
<dbReference type="SMART" id="SM00478">
    <property type="entry name" value="ENDO3c"/>
    <property type="match status" value="1"/>
</dbReference>
<dbReference type="Gene3D" id="3.90.79.10">
    <property type="entry name" value="Nucleoside Triphosphate Pyrophosphohydrolase"/>
    <property type="match status" value="1"/>
</dbReference>
<evidence type="ECO:0000256" key="5">
    <source>
        <dbReference type="ARBA" id="ARBA00022023"/>
    </source>
</evidence>
<evidence type="ECO:0000256" key="4">
    <source>
        <dbReference type="ARBA" id="ARBA00012045"/>
    </source>
</evidence>
<name>A0A2U2BV57_9PROT</name>
<dbReference type="SUPFAM" id="SSF55811">
    <property type="entry name" value="Nudix"/>
    <property type="match status" value="1"/>
</dbReference>
<evidence type="ECO:0000259" key="15">
    <source>
        <dbReference type="SMART" id="SM00478"/>
    </source>
</evidence>
<keyword evidence="6" id="KW-0004">4Fe-4S</keyword>
<dbReference type="EMBL" id="QEXV01000003">
    <property type="protein sequence ID" value="PWE17870.1"/>
    <property type="molecule type" value="Genomic_DNA"/>
</dbReference>
<dbReference type="GO" id="GO:0006298">
    <property type="term" value="P:mismatch repair"/>
    <property type="evidence" value="ECO:0007669"/>
    <property type="project" value="TreeGrafter"/>
</dbReference>
<dbReference type="InterPro" id="IPR011257">
    <property type="entry name" value="DNA_glycosylase"/>
</dbReference>
<evidence type="ECO:0000256" key="12">
    <source>
        <dbReference type="ARBA" id="ARBA00023204"/>
    </source>
</evidence>
<keyword evidence="10 14" id="KW-0408">Iron</keyword>
<dbReference type="CDD" id="cd00056">
    <property type="entry name" value="ENDO3c"/>
    <property type="match status" value="1"/>
</dbReference>
<evidence type="ECO:0000256" key="2">
    <source>
        <dbReference type="ARBA" id="ARBA00002933"/>
    </source>
</evidence>
<gene>
    <name evidence="16" type="primary">mutY</name>
    <name evidence="16" type="ORF">DDZ18_08220</name>
</gene>
<dbReference type="PANTHER" id="PTHR42944">
    <property type="entry name" value="ADENINE DNA GLYCOSYLASE"/>
    <property type="match status" value="1"/>
</dbReference>
<dbReference type="InterPro" id="IPR003265">
    <property type="entry name" value="HhH-GPD_domain"/>
</dbReference>
<keyword evidence="8 14" id="KW-0227">DNA damage</keyword>
<dbReference type="PANTHER" id="PTHR42944:SF1">
    <property type="entry name" value="ADENINE DNA GLYCOSYLASE"/>
    <property type="match status" value="1"/>
</dbReference>
<evidence type="ECO:0000256" key="11">
    <source>
        <dbReference type="ARBA" id="ARBA00023014"/>
    </source>
</evidence>
<evidence type="ECO:0000313" key="17">
    <source>
        <dbReference type="Proteomes" id="UP000245168"/>
    </source>
</evidence>
<dbReference type="InterPro" id="IPR005760">
    <property type="entry name" value="A/G_AdeGlyc_MutY"/>
</dbReference>
<feature type="domain" description="HhH-GPD" evidence="15">
    <location>
        <begin position="42"/>
        <end position="191"/>
    </location>
</feature>
<dbReference type="InterPro" id="IPR029119">
    <property type="entry name" value="MutY_C"/>
</dbReference>
<keyword evidence="7" id="KW-0479">Metal-binding</keyword>
<keyword evidence="9" id="KW-0378">Hydrolase</keyword>
<dbReference type="SUPFAM" id="SSF48150">
    <property type="entry name" value="DNA-glycosylase"/>
    <property type="match status" value="1"/>
</dbReference>
<dbReference type="InterPro" id="IPR023170">
    <property type="entry name" value="HhH_base_excis_C"/>
</dbReference>
<evidence type="ECO:0000256" key="3">
    <source>
        <dbReference type="ARBA" id="ARBA00008343"/>
    </source>
</evidence>
<dbReference type="Pfam" id="PF00633">
    <property type="entry name" value="HHH"/>
    <property type="match status" value="1"/>
</dbReference>
<comment type="similarity">
    <text evidence="3 14">Belongs to the Nth/MutY family.</text>
</comment>
<dbReference type="GO" id="GO:0000701">
    <property type="term" value="F:purine-specific mismatch base pair DNA N-glycosylase activity"/>
    <property type="evidence" value="ECO:0007669"/>
    <property type="project" value="UniProtKB-EC"/>
</dbReference>
<evidence type="ECO:0000256" key="14">
    <source>
        <dbReference type="RuleBase" id="RU365096"/>
    </source>
</evidence>
<dbReference type="CDD" id="cd03431">
    <property type="entry name" value="NUDIX_DNA_Glycosylase_C-MutY"/>
    <property type="match status" value="1"/>
</dbReference>
<reference evidence="17" key="1">
    <citation type="submission" date="2018-05" db="EMBL/GenBank/DDBJ databases">
        <authorList>
            <person name="Liu B.-T."/>
        </authorList>
    </citation>
    <scope>NUCLEOTIDE SEQUENCE [LARGE SCALE GENOMIC DNA]</scope>
    <source>
        <strain evidence="17">WD6-1</strain>
    </source>
</reference>
<evidence type="ECO:0000256" key="9">
    <source>
        <dbReference type="ARBA" id="ARBA00022801"/>
    </source>
</evidence>
<protein>
    <recommendedName>
        <fullName evidence="5 14">Adenine DNA glycosylase</fullName>
        <ecNumber evidence="4 14">3.2.2.31</ecNumber>
    </recommendedName>
</protein>
<dbReference type="FunFam" id="1.10.340.30:FF:000002">
    <property type="entry name" value="Adenine DNA glycosylase"/>
    <property type="match status" value="1"/>
</dbReference>
<dbReference type="GO" id="GO:0035485">
    <property type="term" value="F:adenine/guanine mispair binding"/>
    <property type="evidence" value="ECO:0007669"/>
    <property type="project" value="TreeGrafter"/>
</dbReference>
<comment type="caution">
    <text evidence="16">The sequence shown here is derived from an EMBL/GenBank/DDBJ whole genome shotgun (WGS) entry which is preliminary data.</text>
</comment>
<dbReference type="InterPro" id="IPR044298">
    <property type="entry name" value="MIG/MutY"/>
</dbReference>
<dbReference type="Pfam" id="PF14815">
    <property type="entry name" value="NUDIX_4"/>
    <property type="match status" value="1"/>
</dbReference>
<comment type="catalytic activity">
    <reaction evidence="1 14">
        <text>Hydrolyzes free adenine bases from 7,8-dihydro-8-oxoguanine:adenine mismatched double-stranded DNA, leaving an apurinic site.</text>
        <dbReference type="EC" id="3.2.2.31"/>
    </reaction>
</comment>
<evidence type="ECO:0000256" key="10">
    <source>
        <dbReference type="ARBA" id="ARBA00023004"/>
    </source>
</evidence>
<dbReference type="InterPro" id="IPR015797">
    <property type="entry name" value="NUDIX_hydrolase-like_dom_sf"/>
</dbReference>
<evidence type="ECO:0000256" key="1">
    <source>
        <dbReference type="ARBA" id="ARBA00000843"/>
    </source>
</evidence>
<dbReference type="Gene3D" id="1.10.1670.10">
    <property type="entry name" value="Helix-hairpin-Helix base-excision DNA repair enzymes (C-terminal)"/>
    <property type="match status" value="1"/>
</dbReference>
<sequence length="348" mass="37884">MRAALLDWYDRQGRTLPWRVRPEDRAAGRIADPYAVWLSEIMLQQTTVAHAAPYWEKFLERWPTVEALAAAPREAVMAAWAGLGYYARARNLHACAQVVASEHGGRFPSDLDALRALPGIGEYTANAVRAAAFDKPASVVDGNVERVLARMFAIETPLPKAKREIKAIAAELADPERPGDYAQAIMDLGATACAPASPHCAGCPWRDACAARADGEPERYPVKAKKKAKPVRRGVCFHVVRDGALWVRRRPDDGLLGAMMELPGTGWTEAGPAPADIAAARPFDADWRRAGRVRHVFTHFALELDVECAAAPAGWRPPEGEWAGLDRLKEAGLPSVMMKAAQSGLTLV</sequence>
<dbReference type="GO" id="GO:0032357">
    <property type="term" value="F:oxidized purine DNA binding"/>
    <property type="evidence" value="ECO:0007669"/>
    <property type="project" value="TreeGrafter"/>
</dbReference>
<comment type="function">
    <text evidence="2">Adenine glycosylase active on G-A mispairs. MutY also corrects error-prone DNA synthesis past GO lesions which are due to the oxidatively damaged form of guanine: 7,8-dihydro-8-oxoguanine (8-oxo-dGTP).</text>
</comment>
<comment type="cofactor">
    <cofactor evidence="14">
        <name>[4Fe-4S] cluster</name>
        <dbReference type="ChEBI" id="CHEBI:49883"/>
    </cofactor>
    <text evidence="14">Binds 1 [4Fe-4S] cluster.</text>
</comment>
<dbReference type="GO" id="GO:0034039">
    <property type="term" value="F:8-oxo-7,8-dihydroguanine DNA N-glycosylase activity"/>
    <property type="evidence" value="ECO:0007669"/>
    <property type="project" value="TreeGrafter"/>
</dbReference>
<dbReference type="Gene3D" id="1.10.340.30">
    <property type="entry name" value="Hypothetical protein, domain 2"/>
    <property type="match status" value="1"/>
</dbReference>
<keyword evidence="11" id="KW-0411">Iron-sulfur</keyword>
<evidence type="ECO:0000313" key="16">
    <source>
        <dbReference type="EMBL" id="PWE17870.1"/>
    </source>
</evidence>